<dbReference type="GO" id="GO:0003824">
    <property type="term" value="F:catalytic activity"/>
    <property type="evidence" value="ECO:0007669"/>
    <property type="project" value="InterPro"/>
</dbReference>
<sequence>MNNIVFLPAHKIAEVIRTREVSAVEVLEAHLAQISKHNSKLNAICTLDERARTTAKQADEALARGENWGVLHGVPMTVKDVYETAGLRTTAGYKRLKDYIPAQDATVVKRLRAAGAIIIGKSNLAKLASDYQSTNDLFERVNNPWNLDCTAGGSSGGSAVAVATGMAPLEIGDDIGGSMRQPAHFCGVYSLKPTDRRISTAGHIPEVPGQPKCIRHILTPGCFARSIEDLQLWFSISLGTDSRQPDVAPVPLDTPSNKSLQNLKIAWTDGWQEIPVALEIQAAIKSFVSNLAQTGAYVENWSPKKFDLAKTLQLYNLLVALSMGYAKPWDFDDLWQVLPFMFREATQGDKALRDLSNLSQLLPNLLNPNPKKYFEVLTQRDRIIAQMDEALENWDVWLCPVATCTAFTHRAKGSAIYVNGRKIPYLLASGAYTMPFAFTGHPVMVIPIGKDNTGLPIGVQVIGKRWREMELLSIARQLAAFTQGFLIPPGY</sequence>
<dbReference type="Proteomes" id="UP000271624">
    <property type="component" value="Unassembled WGS sequence"/>
</dbReference>
<dbReference type="InterPro" id="IPR000120">
    <property type="entry name" value="Amidase"/>
</dbReference>
<gene>
    <name evidence="3" type="ORF">DSM106972_055790</name>
</gene>
<dbReference type="EMBL" id="RSCL01000014">
    <property type="protein sequence ID" value="RUT03271.1"/>
    <property type="molecule type" value="Genomic_DNA"/>
</dbReference>
<protein>
    <submittedName>
        <fullName evidence="3">Amidase</fullName>
    </submittedName>
</protein>
<dbReference type="RefSeq" id="WP_127083834.1">
    <property type="nucleotide sequence ID" value="NZ_RSCL01000014.1"/>
</dbReference>
<comment type="caution">
    <text evidence="3">The sequence shown here is derived from an EMBL/GenBank/DDBJ whole genome shotgun (WGS) entry which is preliminary data.</text>
</comment>
<proteinExistence type="inferred from homology"/>
<reference evidence="3" key="2">
    <citation type="journal article" date="2019" name="Genome Biol. Evol.">
        <title>Day and night: Metabolic profiles and evolutionary relationships of six axenic non-marine cyanobacteria.</title>
        <authorList>
            <person name="Will S.E."/>
            <person name="Henke P."/>
            <person name="Boedeker C."/>
            <person name="Huang S."/>
            <person name="Brinkmann H."/>
            <person name="Rohde M."/>
            <person name="Jarek M."/>
            <person name="Friedl T."/>
            <person name="Seufert S."/>
            <person name="Schumacher M."/>
            <person name="Overmann J."/>
            <person name="Neumann-Schaal M."/>
            <person name="Petersen J."/>
        </authorList>
    </citation>
    <scope>NUCLEOTIDE SEQUENCE [LARGE SCALE GENOMIC DNA]</scope>
    <source>
        <strain evidence="3">PCC 7102</strain>
    </source>
</reference>
<evidence type="ECO:0000313" key="4">
    <source>
        <dbReference type="Proteomes" id="UP000271624"/>
    </source>
</evidence>
<dbReference type="PIRSF" id="PIRSF001221">
    <property type="entry name" value="Amidase_fungi"/>
    <property type="match status" value="1"/>
</dbReference>
<dbReference type="Pfam" id="PF01425">
    <property type="entry name" value="Amidase"/>
    <property type="match status" value="1"/>
</dbReference>
<feature type="domain" description="Amidase" evidence="2">
    <location>
        <begin position="25"/>
        <end position="472"/>
    </location>
</feature>
<dbReference type="AlphaFoldDB" id="A0A433VAZ2"/>
<dbReference type="OrthoDB" id="9811471at2"/>
<evidence type="ECO:0000313" key="3">
    <source>
        <dbReference type="EMBL" id="RUT03271.1"/>
    </source>
</evidence>
<keyword evidence="4" id="KW-1185">Reference proteome</keyword>
<organism evidence="3 4">
    <name type="scientific">Dulcicalothrix desertica PCC 7102</name>
    <dbReference type="NCBI Taxonomy" id="232991"/>
    <lineage>
        <taxon>Bacteria</taxon>
        <taxon>Bacillati</taxon>
        <taxon>Cyanobacteriota</taxon>
        <taxon>Cyanophyceae</taxon>
        <taxon>Nostocales</taxon>
        <taxon>Calotrichaceae</taxon>
        <taxon>Dulcicalothrix</taxon>
    </lineage>
</organism>
<accession>A0A433VAZ2</accession>
<dbReference type="PANTHER" id="PTHR11895:SF7">
    <property type="entry name" value="GLUTAMYL-TRNA(GLN) AMIDOTRANSFERASE SUBUNIT A, MITOCHONDRIAL"/>
    <property type="match status" value="1"/>
</dbReference>
<dbReference type="InterPro" id="IPR036928">
    <property type="entry name" value="AS_sf"/>
</dbReference>
<dbReference type="SUPFAM" id="SSF75304">
    <property type="entry name" value="Amidase signature (AS) enzymes"/>
    <property type="match status" value="1"/>
</dbReference>
<evidence type="ECO:0000259" key="2">
    <source>
        <dbReference type="Pfam" id="PF01425"/>
    </source>
</evidence>
<evidence type="ECO:0000256" key="1">
    <source>
        <dbReference type="ARBA" id="ARBA00009199"/>
    </source>
</evidence>
<reference evidence="3" key="1">
    <citation type="submission" date="2018-12" db="EMBL/GenBank/DDBJ databases">
        <authorList>
            <person name="Will S."/>
            <person name="Neumann-Schaal M."/>
            <person name="Henke P."/>
        </authorList>
    </citation>
    <scope>NUCLEOTIDE SEQUENCE</scope>
    <source>
        <strain evidence="3">PCC 7102</strain>
    </source>
</reference>
<dbReference type="Gene3D" id="3.90.1300.10">
    <property type="entry name" value="Amidase signature (AS) domain"/>
    <property type="match status" value="1"/>
</dbReference>
<dbReference type="InterPro" id="IPR023631">
    <property type="entry name" value="Amidase_dom"/>
</dbReference>
<comment type="similarity">
    <text evidence="1">Belongs to the amidase family.</text>
</comment>
<name>A0A433VAZ2_9CYAN</name>
<dbReference type="PANTHER" id="PTHR11895">
    <property type="entry name" value="TRANSAMIDASE"/>
    <property type="match status" value="1"/>
</dbReference>